<keyword evidence="3" id="KW-1185">Reference proteome</keyword>
<evidence type="ECO:0000313" key="3">
    <source>
        <dbReference type="Proteomes" id="UP000323597"/>
    </source>
</evidence>
<keyword evidence="1" id="KW-0812">Transmembrane</keyword>
<accession>A0A5D2ZD27</accession>
<feature type="transmembrane region" description="Helical" evidence="1">
    <location>
        <begin position="21"/>
        <end position="42"/>
    </location>
</feature>
<evidence type="ECO:0000313" key="2">
    <source>
        <dbReference type="EMBL" id="TYJ36568.1"/>
    </source>
</evidence>
<evidence type="ECO:0000256" key="1">
    <source>
        <dbReference type="SAM" id="Phobius"/>
    </source>
</evidence>
<gene>
    <name evidence="2" type="ORF">E1A91_A05G315400v1</name>
</gene>
<keyword evidence="1" id="KW-1133">Transmembrane helix</keyword>
<keyword evidence="1" id="KW-0472">Membrane</keyword>
<protein>
    <submittedName>
        <fullName evidence="2">Uncharacterized protein</fullName>
    </submittedName>
</protein>
<reference evidence="2 3" key="1">
    <citation type="submission" date="2019-07" db="EMBL/GenBank/DDBJ databases">
        <title>WGS assembly of Gossypium mustelinum.</title>
        <authorList>
            <person name="Chen Z.J."/>
            <person name="Sreedasyam A."/>
            <person name="Ando A."/>
            <person name="Song Q."/>
            <person name="De L."/>
            <person name="Hulse-Kemp A."/>
            <person name="Ding M."/>
            <person name="Ye W."/>
            <person name="Kirkbride R."/>
            <person name="Jenkins J."/>
            <person name="Plott C."/>
            <person name="Lovell J."/>
            <person name="Lin Y.-M."/>
            <person name="Vaughn R."/>
            <person name="Liu B."/>
            <person name="Li W."/>
            <person name="Simpson S."/>
            <person name="Scheffler B."/>
            <person name="Saski C."/>
            <person name="Grover C."/>
            <person name="Hu G."/>
            <person name="Conover J."/>
            <person name="Carlson J."/>
            <person name="Shu S."/>
            <person name="Boston L."/>
            <person name="Williams M."/>
            <person name="Peterson D."/>
            <person name="Mcgee K."/>
            <person name="Jones D."/>
            <person name="Wendel J."/>
            <person name="Stelly D."/>
            <person name="Grimwood J."/>
            <person name="Schmutz J."/>
        </authorList>
    </citation>
    <scope>NUCLEOTIDE SEQUENCE [LARGE SCALE GENOMIC DNA]</scope>
    <source>
        <strain evidence="2">1408120.09</strain>
    </source>
</reference>
<name>A0A5D2ZD27_GOSMU</name>
<proteinExistence type="predicted"/>
<organism evidence="2 3">
    <name type="scientific">Gossypium mustelinum</name>
    <name type="common">Cotton</name>
    <name type="synonym">Gossypium caicoense</name>
    <dbReference type="NCBI Taxonomy" id="34275"/>
    <lineage>
        <taxon>Eukaryota</taxon>
        <taxon>Viridiplantae</taxon>
        <taxon>Streptophyta</taxon>
        <taxon>Embryophyta</taxon>
        <taxon>Tracheophyta</taxon>
        <taxon>Spermatophyta</taxon>
        <taxon>Magnoliopsida</taxon>
        <taxon>eudicotyledons</taxon>
        <taxon>Gunneridae</taxon>
        <taxon>Pentapetalae</taxon>
        <taxon>rosids</taxon>
        <taxon>malvids</taxon>
        <taxon>Malvales</taxon>
        <taxon>Malvaceae</taxon>
        <taxon>Malvoideae</taxon>
        <taxon>Gossypium</taxon>
    </lineage>
</organism>
<dbReference type="AlphaFoldDB" id="A0A5D2ZD27"/>
<dbReference type="EMBL" id="CM017640">
    <property type="protein sequence ID" value="TYJ36568.1"/>
    <property type="molecule type" value="Genomic_DNA"/>
</dbReference>
<sequence>MAAEKKSTVRVLLSVCSCPCYYSITVSASVMAATFVSFLLSLQALKG</sequence>
<dbReference type="Proteomes" id="UP000323597">
    <property type="component" value="Chromosome A05"/>
</dbReference>